<keyword evidence="1" id="KW-1133">Transmembrane helix</keyword>
<proteinExistence type="predicted"/>
<reference evidence="2" key="1">
    <citation type="journal article" date="2014" name="Front. Microbiol.">
        <title>High frequency of phylogenetically diverse reductive dehalogenase-homologous genes in deep subseafloor sedimentary metagenomes.</title>
        <authorList>
            <person name="Kawai M."/>
            <person name="Futagami T."/>
            <person name="Toyoda A."/>
            <person name="Takaki Y."/>
            <person name="Nishi S."/>
            <person name="Hori S."/>
            <person name="Arai W."/>
            <person name="Tsubouchi T."/>
            <person name="Morono Y."/>
            <person name="Uchiyama I."/>
            <person name="Ito T."/>
            <person name="Fujiyama A."/>
            <person name="Inagaki F."/>
            <person name="Takami H."/>
        </authorList>
    </citation>
    <scope>NUCLEOTIDE SEQUENCE</scope>
    <source>
        <strain evidence="2">Expedition CK06-06</strain>
    </source>
</reference>
<feature type="non-terminal residue" evidence="2">
    <location>
        <position position="34"/>
    </location>
</feature>
<keyword evidence="1" id="KW-0472">Membrane</keyword>
<keyword evidence="1" id="KW-0812">Transmembrane</keyword>
<name>X1K111_9ZZZZ</name>
<sequence>MPINIDWKSPRVATITALLAISIIGISLGIVVSK</sequence>
<dbReference type="AlphaFoldDB" id="X1K111"/>
<evidence type="ECO:0000256" key="1">
    <source>
        <dbReference type="SAM" id="Phobius"/>
    </source>
</evidence>
<protein>
    <submittedName>
        <fullName evidence="2">Uncharacterized protein</fullName>
    </submittedName>
</protein>
<evidence type="ECO:0000313" key="2">
    <source>
        <dbReference type="EMBL" id="GAI00188.1"/>
    </source>
</evidence>
<organism evidence="2">
    <name type="scientific">marine sediment metagenome</name>
    <dbReference type="NCBI Taxonomy" id="412755"/>
    <lineage>
        <taxon>unclassified sequences</taxon>
        <taxon>metagenomes</taxon>
        <taxon>ecological metagenomes</taxon>
    </lineage>
</organism>
<gene>
    <name evidence="2" type="ORF">S03H2_72399</name>
</gene>
<feature type="transmembrane region" description="Helical" evidence="1">
    <location>
        <begin position="12"/>
        <end position="32"/>
    </location>
</feature>
<comment type="caution">
    <text evidence="2">The sequence shown here is derived from an EMBL/GenBank/DDBJ whole genome shotgun (WGS) entry which is preliminary data.</text>
</comment>
<dbReference type="EMBL" id="BARU01048922">
    <property type="protein sequence ID" value="GAI00188.1"/>
    <property type="molecule type" value="Genomic_DNA"/>
</dbReference>
<accession>X1K111</accession>